<keyword evidence="2" id="KW-1185">Reference proteome</keyword>
<dbReference type="EMBL" id="CM055764">
    <property type="protein sequence ID" value="KAJ7985070.1"/>
    <property type="molecule type" value="Genomic_DNA"/>
</dbReference>
<dbReference type="Proteomes" id="UP001157502">
    <property type="component" value="Chromosome 37"/>
</dbReference>
<evidence type="ECO:0000313" key="2">
    <source>
        <dbReference type="Proteomes" id="UP001157502"/>
    </source>
</evidence>
<organism evidence="1 2">
    <name type="scientific">Dallia pectoralis</name>
    <name type="common">Alaska blackfish</name>
    <dbReference type="NCBI Taxonomy" id="75939"/>
    <lineage>
        <taxon>Eukaryota</taxon>
        <taxon>Metazoa</taxon>
        <taxon>Chordata</taxon>
        <taxon>Craniata</taxon>
        <taxon>Vertebrata</taxon>
        <taxon>Euteleostomi</taxon>
        <taxon>Actinopterygii</taxon>
        <taxon>Neopterygii</taxon>
        <taxon>Teleostei</taxon>
        <taxon>Protacanthopterygii</taxon>
        <taxon>Esociformes</taxon>
        <taxon>Umbridae</taxon>
        <taxon>Dallia</taxon>
    </lineage>
</organism>
<sequence>MIGRADIEGSKSDVAMNAWPPQASYPCGVPPQSNSPPATVPGAGRARHAPDALTPEARARSGLASPPHRVSEKTIRVVVFHRRPRPPTYSTPLMSLHSARLESSSTGSSFPADSAKPVPLAVVSLDSSRIPLVRTSSKLAARRRTRRPAGARANGSDERRSLGDSREGPGTRPESPPPTAPRPPTGPPFDTPVGHRTDGTPARNPLRGRAREPAARAFRGA</sequence>
<gene>
    <name evidence="1" type="ORF">DPEC_G00361320</name>
</gene>
<proteinExistence type="predicted"/>
<protein>
    <submittedName>
        <fullName evidence="1">Uncharacterized protein</fullName>
    </submittedName>
</protein>
<evidence type="ECO:0000313" key="1">
    <source>
        <dbReference type="EMBL" id="KAJ7985070.1"/>
    </source>
</evidence>
<name>A0ACC2F1A1_DALPE</name>
<comment type="caution">
    <text evidence="1">The sequence shown here is derived from an EMBL/GenBank/DDBJ whole genome shotgun (WGS) entry which is preliminary data.</text>
</comment>
<reference evidence="1" key="1">
    <citation type="submission" date="2021-05" db="EMBL/GenBank/DDBJ databases">
        <authorList>
            <person name="Pan Q."/>
            <person name="Jouanno E."/>
            <person name="Zahm M."/>
            <person name="Klopp C."/>
            <person name="Cabau C."/>
            <person name="Louis A."/>
            <person name="Berthelot C."/>
            <person name="Parey E."/>
            <person name="Roest Crollius H."/>
            <person name="Montfort J."/>
            <person name="Robinson-Rechavi M."/>
            <person name="Bouchez O."/>
            <person name="Lampietro C."/>
            <person name="Lopez Roques C."/>
            <person name="Donnadieu C."/>
            <person name="Postlethwait J."/>
            <person name="Bobe J."/>
            <person name="Dillon D."/>
            <person name="Chandos A."/>
            <person name="von Hippel F."/>
            <person name="Guiguen Y."/>
        </authorList>
    </citation>
    <scope>NUCLEOTIDE SEQUENCE</scope>
    <source>
        <strain evidence="1">YG-Jan2019</strain>
    </source>
</reference>
<accession>A0ACC2F1A1</accession>